<dbReference type="Gene3D" id="3.30.710.10">
    <property type="entry name" value="Potassium Channel Kv1.1, Chain A"/>
    <property type="match status" value="2"/>
</dbReference>
<keyword evidence="3" id="KW-1185">Reference proteome</keyword>
<feature type="domain" description="BTB" evidence="1">
    <location>
        <begin position="24"/>
        <end position="94"/>
    </location>
</feature>
<feature type="domain" description="BTB" evidence="1">
    <location>
        <begin position="318"/>
        <end position="387"/>
    </location>
</feature>
<dbReference type="SMART" id="SM00225">
    <property type="entry name" value="BTB"/>
    <property type="match status" value="2"/>
</dbReference>
<dbReference type="InParanoid" id="A0A1Y2FGB4"/>
<proteinExistence type="predicted"/>
<evidence type="ECO:0000259" key="1">
    <source>
        <dbReference type="PROSITE" id="PS50097"/>
    </source>
</evidence>
<dbReference type="STRING" id="106004.A0A1Y2FGB4"/>
<accession>A0A1Y2FGB4</accession>
<dbReference type="OrthoDB" id="3164835at2759"/>
<protein>
    <recommendedName>
        <fullName evidence="1">BTB domain-containing protein</fullName>
    </recommendedName>
</protein>
<dbReference type="InterPro" id="IPR000210">
    <property type="entry name" value="BTB/POZ_dom"/>
</dbReference>
<dbReference type="AlphaFoldDB" id="A0A1Y2FGB4"/>
<dbReference type="InterPro" id="IPR011333">
    <property type="entry name" value="SKP1/BTB/POZ_sf"/>
</dbReference>
<evidence type="ECO:0000313" key="3">
    <source>
        <dbReference type="Proteomes" id="UP000193467"/>
    </source>
</evidence>
<comment type="caution">
    <text evidence="2">The sequence shown here is derived from an EMBL/GenBank/DDBJ whole genome shotgun (WGS) entry which is preliminary data.</text>
</comment>
<organism evidence="2 3">
    <name type="scientific">Leucosporidium creatinivorum</name>
    <dbReference type="NCBI Taxonomy" id="106004"/>
    <lineage>
        <taxon>Eukaryota</taxon>
        <taxon>Fungi</taxon>
        <taxon>Dikarya</taxon>
        <taxon>Basidiomycota</taxon>
        <taxon>Pucciniomycotina</taxon>
        <taxon>Microbotryomycetes</taxon>
        <taxon>Leucosporidiales</taxon>
        <taxon>Leucosporidium</taxon>
    </lineage>
</organism>
<dbReference type="CDD" id="cd18186">
    <property type="entry name" value="BTB_POZ_ZBTB_KLHL-like"/>
    <property type="match status" value="1"/>
</dbReference>
<sequence length="598" mass="66323">MSCARIKPYNSGKRTSTNFAAEDADLLLISKDNVVFRVHRLYLEAHSPVFKNMFELGEAAEKGAELPQVQLEETSAILEIALPYVYPNLLEPFKLDLKGDFAVVKMFEKYGLDRGSEAVLAALPAKAGPNEPRSYELAVSFVLASTLNGMAARNDVLERIIRTDTSWTDLEPHVQKLALQLPASVGDCDKLRKLLEHRCTAVEAHRRKAGPELARSLDKVRSPKIIRAAFELWEASASLNSASSLRTFKRKHAKLFEEAERVGGAKSKEKAPPATSAFERAWDALVAKVKSLPTSLDGSFDFDAIGTSNSSNFNSADADLLLISTDNVVFRVHRLYLEATSPIFKDMFTLGSAVEKNVAPKIELGESTAVLEMGLPYVYPARLDPFELQNDSFWSVVSFFDKYEIARGLEAVLAALVQRDLVDAGSPLVGNLVTTFALASHIGDTRVRDKVLKRLMDTNFAMYELTEALATATAYLPGSAAEFAKLERLFEIRKAKLDKFRQQAGIDLAIGLRRLVTPKDLEARNDSILASIELWERSSSVLSSSAVKLFENSFPELWVQARRGSAAPVYLRQDFNGVWSDFRHHVYNLPSSLKDVGR</sequence>
<dbReference type="PROSITE" id="PS50097">
    <property type="entry name" value="BTB"/>
    <property type="match status" value="2"/>
</dbReference>
<evidence type="ECO:0000313" key="2">
    <source>
        <dbReference type="EMBL" id="ORY82988.1"/>
    </source>
</evidence>
<name>A0A1Y2FGB4_9BASI</name>
<dbReference type="Pfam" id="PF00651">
    <property type="entry name" value="BTB"/>
    <property type="match status" value="2"/>
</dbReference>
<dbReference type="SUPFAM" id="SSF54695">
    <property type="entry name" value="POZ domain"/>
    <property type="match status" value="2"/>
</dbReference>
<dbReference type="EMBL" id="MCGR01000020">
    <property type="protein sequence ID" value="ORY82988.1"/>
    <property type="molecule type" value="Genomic_DNA"/>
</dbReference>
<reference evidence="2 3" key="1">
    <citation type="submission" date="2016-07" db="EMBL/GenBank/DDBJ databases">
        <title>Pervasive Adenine N6-methylation of Active Genes in Fungi.</title>
        <authorList>
            <consortium name="DOE Joint Genome Institute"/>
            <person name="Mondo S.J."/>
            <person name="Dannebaum R.O."/>
            <person name="Kuo R.C."/>
            <person name="Labutti K."/>
            <person name="Haridas S."/>
            <person name="Kuo A."/>
            <person name="Salamov A."/>
            <person name="Ahrendt S.R."/>
            <person name="Lipzen A."/>
            <person name="Sullivan W."/>
            <person name="Andreopoulos W.B."/>
            <person name="Clum A."/>
            <person name="Lindquist E."/>
            <person name="Daum C."/>
            <person name="Ramamoorthy G.K."/>
            <person name="Gryganskyi A."/>
            <person name="Culley D."/>
            <person name="Magnuson J.K."/>
            <person name="James T.Y."/>
            <person name="O'Malley M.A."/>
            <person name="Stajich J.E."/>
            <person name="Spatafora J.W."/>
            <person name="Visel A."/>
            <person name="Grigoriev I.V."/>
        </authorList>
    </citation>
    <scope>NUCLEOTIDE SEQUENCE [LARGE SCALE GENOMIC DNA]</scope>
    <source>
        <strain evidence="2 3">62-1032</strain>
    </source>
</reference>
<dbReference type="Proteomes" id="UP000193467">
    <property type="component" value="Unassembled WGS sequence"/>
</dbReference>
<gene>
    <name evidence="2" type="ORF">BCR35DRAFT_331355</name>
</gene>